<dbReference type="InterPro" id="IPR024079">
    <property type="entry name" value="MetalloPept_cat_dom_sf"/>
</dbReference>
<dbReference type="Proteomes" id="UP001500840">
    <property type="component" value="Unassembled WGS sequence"/>
</dbReference>
<dbReference type="CDD" id="cd20169">
    <property type="entry name" value="Peptidase_M90_mtfA"/>
    <property type="match status" value="1"/>
</dbReference>
<dbReference type="Gene3D" id="1.10.472.150">
    <property type="entry name" value="Glucose-regulated metallo-peptidase M90, N-terminal domain"/>
    <property type="match status" value="1"/>
</dbReference>
<dbReference type="RefSeq" id="WP_345326745.1">
    <property type="nucleotide sequence ID" value="NZ_BAABGA010000073.1"/>
</dbReference>
<sequence length="245" mass="27947">MWSFFRNRRRRGWLAVALPEPQLQVLKQNVPAFNRLQPDLQNRILDCVRILIAERNWEGCEGLDVSDEMKTTIAGHAAFILLRSGDYYFDGVTTILVYPDVMVRSHGGVLEHTVGEAWDNGGVILSWPEVLLAADHDDGRNVVIHEFAHHLDGLDGEMGGSISFDKTADQAAWDEIAGQEFQQLVHDVKAGRRTLLDPYGATNEAEFFAVASECFFERPRPMQDRHPELFGLLKTYYRIDPRDWH</sequence>
<gene>
    <name evidence="1" type="ORF">GCM10023156_52100</name>
</gene>
<dbReference type="InterPro" id="IPR010384">
    <property type="entry name" value="MtfA_fam"/>
</dbReference>
<dbReference type="PANTHER" id="PTHR30164:SF2">
    <property type="entry name" value="PROTEIN MTFA"/>
    <property type="match status" value="1"/>
</dbReference>
<protein>
    <submittedName>
        <fullName evidence="1">Zinc-dependent peptidase</fullName>
    </submittedName>
</protein>
<name>A0ABP8NGN9_9BACT</name>
<dbReference type="SUPFAM" id="SSF55486">
    <property type="entry name" value="Metalloproteases ('zincins'), catalytic domain"/>
    <property type="match status" value="1"/>
</dbReference>
<comment type="caution">
    <text evidence="1">The sequence shown here is derived from an EMBL/GenBank/DDBJ whole genome shotgun (WGS) entry which is preliminary data.</text>
</comment>
<dbReference type="Pfam" id="PF06167">
    <property type="entry name" value="Peptidase_M90"/>
    <property type="match status" value="1"/>
</dbReference>
<evidence type="ECO:0000313" key="2">
    <source>
        <dbReference type="Proteomes" id="UP001500840"/>
    </source>
</evidence>
<accession>A0ABP8NGN9</accession>
<organism evidence="1 2">
    <name type="scientific">Novipirellula rosea</name>
    <dbReference type="NCBI Taxonomy" id="1031540"/>
    <lineage>
        <taxon>Bacteria</taxon>
        <taxon>Pseudomonadati</taxon>
        <taxon>Planctomycetota</taxon>
        <taxon>Planctomycetia</taxon>
        <taxon>Pirellulales</taxon>
        <taxon>Pirellulaceae</taxon>
        <taxon>Novipirellula</taxon>
    </lineage>
</organism>
<keyword evidence="2" id="KW-1185">Reference proteome</keyword>
<dbReference type="Gene3D" id="3.40.390.10">
    <property type="entry name" value="Collagenase (Catalytic Domain)"/>
    <property type="match status" value="1"/>
</dbReference>
<reference evidence="2" key="1">
    <citation type="journal article" date="2019" name="Int. J. Syst. Evol. Microbiol.">
        <title>The Global Catalogue of Microorganisms (GCM) 10K type strain sequencing project: providing services to taxonomists for standard genome sequencing and annotation.</title>
        <authorList>
            <consortium name="The Broad Institute Genomics Platform"/>
            <consortium name="The Broad Institute Genome Sequencing Center for Infectious Disease"/>
            <person name="Wu L."/>
            <person name="Ma J."/>
        </authorList>
    </citation>
    <scope>NUCLEOTIDE SEQUENCE [LARGE SCALE GENOMIC DNA]</scope>
    <source>
        <strain evidence="2">JCM 17759</strain>
    </source>
</reference>
<dbReference type="PANTHER" id="PTHR30164">
    <property type="entry name" value="MTFA PEPTIDASE"/>
    <property type="match status" value="1"/>
</dbReference>
<proteinExistence type="predicted"/>
<dbReference type="InterPro" id="IPR042252">
    <property type="entry name" value="MtfA_N"/>
</dbReference>
<dbReference type="EMBL" id="BAABGA010000073">
    <property type="protein sequence ID" value="GAA4465002.1"/>
    <property type="molecule type" value="Genomic_DNA"/>
</dbReference>
<evidence type="ECO:0000313" key="1">
    <source>
        <dbReference type="EMBL" id="GAA4465002.1"/>
    </source>
</evidence>